<dbReference type="Proteomes" id="UP000626092">
    <property type="component" value="Unassembled WGS sequence"/>
</dbReference>
<protein>
    <submittedName>
        <fullName evidence="1">Uncharacterized protein</fullName>
    </submittedName>
</protein>
<evidence type="ECO:0000313" key="2">
    <source>
        <dbReference type="Proteomes" id="UP000626092"/>
    </source>
</evidence>
<keyword evidence="2" id="KW-1185">Reference proteome</keyword>
<comment type="caution">
    <text evidence="1">The sequence shown here is derived from an EMBL/GenBank/DDBJ whole genome shotgun (WGS) entry which is preliminary data.</text>
</comment>
<dbReference type="AlphaFoldDB" id="A0A834H006"/>
<dbReference type="EMBL" id="WJXA01000005">
    <property type="protein sequence ID" value="KAF7142938.1"/>
    <property type="molecule type" value="Genomic_DNA"/>
</dbReference>
<accession>A0A834H006</accession>
<gene>
    <name evidence="1" type="ORF">RHSIM_Rhsim05G0059000</name>
</gene>
<dbReference type="OrthoDB" id="10389423at2759"/>
<name>A0A834H006_RHOSS</name>
<organism evidence="1 2">
    <name type="scientific">Rhododendron simsii</name>
    <name type="common">Sims's rhododendron</name>
    <dbReference type="NCBI Taxonomy" id="118357"/>
    <lineage>
        <taxon>Eukaryota</taxon>
        <taxon>Viridiplantae</taxon>
        <taxon>Streptophyta</taxon>
        <taxon>Embryophyta</taxon>
        <taxon>Tracheophyta</taxon>
        <taxon>Spermatophyta</taxon>
        <taxon>Magnoliopsida</taxon>
        <taxon>eudicotyledons</taxon>
        <taxon>Gunneridae</taxon>
        <taxon>Pentapetalae</taxon>
        <taxon>asterids</taxon>
        <taxon>Ericales</taxon>
        <taxon>Ericaceae</taxon>
        <taxon>Ericoideae</taxon>
        <taxon>Rhodoreae</taxon>
        <taxon>Rhododendron</taxon>
    </lineage>
</organism>
<evidence type="ECO:0000313" key="1">
    <source>
        <dbReference type="EMBL" id="KAF7142938.1"/>
    </source>
</evidence>
<sequence length="93" mass="10688">MDFNGLLTYPVRGQLFGQNRPSRVSKTLHRGHMGFTVVYFLPDSEEDFVSYTEFLQYLGKNKRAEANAVDAVLKGASCKDRLERLSTWTCHRD</sequence>
<reference evidence="1" key="1">
    <citation type="submission" date="2019-11" db="EMBL/GenBank/DDBJ databases">
        <authorList>
            <person name="Liu Y."/>
            <person name="Hou J."/>
            <person name="Li T.-Q."/>
            <person name="Guan C.-H."/>
            <person name="Wu X."/>
            <person name="Wu H.-Z."/>
            <person name="Ling F."/>
            <person name="Zhang R."/>
            <person name="Shi X.-G."/>
            <person name="Ren J.-P."/>
            <person name="Chen E.-F."/>
            <person name="Sun J.-M."/>
        </authorList>
    </citation>
    <scope>NUCLEOTIDE SEQUENCE</scope>
    <source>
        <strain evidence="1">Adult_tree_wgs_1</strain>
        <tissue evidence="1">Leaves</tissue>
    </source>
</reference>
<proteinExistence type="predicted"/>